<dbReference type="Proteomes" id="UP000318288">
    <property type="component" value="Unassembled WGS sequence"/>
</dbReference>
<gene>
    <name evidence="1" type="ORF">Poly51_29620</name>
</gene>
<dbReference type="RefSeq" id="WP_222435861.1">
    <property type="nucleotide sequence ID" value="NZ_SJPW01000003.1"/>
</dbReference>
<dbReference type="PANTHER" id="PTHR43737">
    <property type="entry name" value="BLL7424 PROTEIN"/>
    <property type="match status" value="1"/>
</dbReference>
<evidence type="ECO:0000313" key="2">
    <source>
        <dbReference type="Proteomes" id="UP000318288"/>
    </source>
</evidence>
<reference evidence="1 2" key="1">
    <citation type="submission" date="2019-02" db="EMBL/GenBank/DDBJ databases">
        <title>Deep-cultivation of Planctomycetes and their phenomic and genomic characterization uncovers novel biology.</title>
        <authorList>
            <person name="Wiegand S."/>
            <person name="Jogler M."/>
            <person name="Boedeker C."/>
            <person name="Pinto D."/>
            <person name="Vollmers J."/>
            <person name="Rivas-Marin E."/>
            <person name="Kohn T."/>
            <person name="Peeters S.H."/>
            <person name="Heuer A."/>
            <person name="Rast P."/>
            <person name="Oberbeckmann S."/>
            <person name="Bunk B."/>
            <person name="Jeske O."/>
            <person name="Meyerdierks A."/>
            <person name="Storesund J.E."/>
            <person name="Kallscheuer N."/>
            <person name="Luecker S."/>
            <person name="Lage O.M."/>
            <person name="Pohl T."/>
            <person name="Merkel B.J."/>
            <person name="Hornburger P."/>
            <person name="Mueller R.-W."/>
            <person name="Bruemmer F."/>
            <person name="Labrenz M."/>
            <person name="Spormann A.M."/>
            <person name="Op Den Camp H."/>
            <person name="Overmann J."/>
            <person name="Amann R."/>
            <person name="Jetten M.S.M."/>
            <person name="Mascher T."/>
            <person name="Medema M.H."/>
            <person name="Devos D.P."/>
            <person name="Kaster A.-K."/>
            <person name="Ovreas L."/>
            <person name="Rohde M."/>
            <person name="Galperin M.Y."/>
            <person name="Jogler C."/>
        </authorList>
    </citation>
    <scope>NUCLEOTIDE SEQUENCE [LARGE SCALE GENOMIC DNA]</scope>
    <source>
        <strain evidence="1 2">Poly51</strain>
    </source>
</reference>
<dbReference type="AlphaFoldDB" id="A0A5C6FBN3"/>
<dbReference type="Pfam" id="PF07394">
    <property type="entry name" value="DUF1501"/>
    <property type="match status" value="1"/>
</dbReference>
<proteinExistence type="predicted"/>
<comment type="caution">
    <text evidence="1">The sequence shown here is derived from an EMBL/GenBank/DDBJ whole genome shotgun (WGS) entry which is preliminary data.</text>
</comment>
<dbReference type="InterPro" id="IPR010869">
    <property type="entry name" value="DUF1501"/>
</dbReference>
<accession>A0A5C6FBN3</accession>
<protein>
    <recommendedName>
        <fullName evidence="3">DUF1501 domain-containing protein</fullName>
    </recommendedName>
</protein>
<organism evidence="1 2">
    <name type="scientific">Rubripirellula tenax</name>
    <dbReference type="NCBI Taxonomy" id="2528015"/>
    <lineage>
        <taxon>Bacteria</taxon>
        <taxon>Pseudomonadati</taxon>
        <taxon>Planctomycetota</taxon>
        <taxon>Planctomycetia</taxon>
        <taxon>Pirellulales</taxon>
        <taxon>Pirellulaceae</taxon>
        <taxon>Rubripirellula</taxon>
    </lineage>
</organism>
<dbReference type="PANTHER" id="PTHR43737:SF1">
    <property type="entry name" value="DUF1501 DOMAIN-CONTAINING PROTEIN"/>
    <property type="match status" value="1"/>
</dbReference>
<name>A0A5C6FBN3_9BACT</name>
<sequence length="504" mass="53383">MQFNRKSDDGTSRRNVLKTAAVGCGMMSNLSLVSAFLNLQATQTLAAGSGPSDHKALVCVFLKGGNDSFNMLAPKGSEYLSYSEARGSSLNGVPTGDGIAIPEQGADSLLDIAGPSGRTFGVHPRLGDEVSNLNSAATGGNGIRGLYNNGKLSFIANVGSLIEPTDYASYQARSNLPVGLFSHSDLQRHWMSSVPQDRSHLKGWGGKMADLLYSMNDPSSISMNISLSGVNKFQTGSTVNPYSIDTGSAGGATGVFNYSPNPANASNNRNRAFNVMRSGLLGQTYDDLLSKTLAQSHLLSMQSALDFNNAVSAVTVNTVFDTDSFSQRMKRVAQVIGARESGTGLGQRRQVFFVDLGSFDHHASLLTNHDNYMEILSNGLSSFYQATVELGVEDNVVTFTASDFARTLSSNGSGSDHAWGGNHIVMGGEIAGGNIRGDYPTNLKTPTFNGSTIDLGRGRLIPTTSVDQYNAELATWFGVSNSDLADVLPNLSNFSGLTPLSLFA</sequence>
<keyword evidence="2" id="KW-1185">Reference proteome</keyword>
<dbReference type="EMBL" id="SJPW01000003">
    <property type="protein sequence ID" value="TWU57041.1"/>
    <property type="molecule type" value="Genomic_DNA"/>
</dbReference>
<evidence type="ECO:0008006" key="3">
    <source>
        <dbReference type="Google" id="ProtNLM"/>
    </source>
</evidence>
<evidence type="ECO:0000313" key="1">
    <source>
        <dbReference type="EMBL" id="TWU57041.1"/>
    </source>
</evidence>